<feature type="domain" description="S1 motif" evidence="2">
    <location>
        <begin position="129"/>
        <end position="196"/>
    </location>
</feature>
<dbReference type="PANTHER" id="PTHR47559:SF1">
    <property type="entry name" value="OS03G0844900 PROTEIN"/>
    <property type="match status" value="1"/>
</dbReference>
<reference evidence="3 4" key="1">
    <citation type="journal article" date="2023" name="Int. J. Syst. Evol. Microbiol.">
        <title>Sellimonas catena sp. nov., isolated from human faeces.</title>
        <authorList>
            <person name="Hisatomi A."/>
            <person name="Ohkuma M."/>
            <person name="Sakamoto M."/>
        </authorList>
    </citation>
    <scope>NUCLEOTIDE SEQUENCE [LARGE SCALE GENOMIC DNA]</scope>
    <source>
        <strain evidence="3 4">12EGH17</strain>
    </source>
</reference>
<dbReference type="Pfam" id="PF00575">
    <property type="entry name" value="S1"/>
    <property type="match status" value="2"/>
</dbReference>
<comment type="function">
    <text evidence="1">Binds mRNA; thus facilitating recognition of the initiation point. It is needed to translate mRNA with a short Shine-Dalgarno (SD) purine-rich sequence.</text>
</comment>
<name>A0A9W6FCQ8_9FIRM</name>
<proteinExistence type="predicted"/>
<dbReference type="PANTHER" id="PTHR47559">
    <property type="entry name" value="OS03G0844900 PROTEIN"/>
    <property type="match status" value="1"/>
</dbReference>
<dbReference type="Proteomes" id="UP001145145">
    <property type="component" value="Unassembled WGS sequence"/>
</dbReference>
<dbReference type="EMBL" id="BSBO01000019">
    <property type="protein sequence ID" value="GLG04778.1"/>
    <property type="molecule type" value="Genomic_DNA"/>
</dbReference>
<gene>
    <name evidence="3" type="ORF">Selli1_19520</name>
</gene>
<evidence type="ECO:0000259" key="2">
    <source>
        <dbReference type="PROSITE" id="PS50126"/>
    </source>
</evidence>
<dbReference type="InterPro" id="IPR012340">
    <property type="entry name" value="NA-bd_OB-fold"/>
</dbReference>
<sequence>MNEELETKTSALEPQAESMKDYEDQFDIADPWHIVQNYMDNRTNLTLKVEGVVNGGVIVKVEGLRGFVPASRLSLSYIEDLESYLLKEITVRVIEADPEEHRLILSAREILKEEEARERAERISKIQVGSVMEGTVESIQSYGAFVRFDDGLSGLVHVSQICEKRIKTPADVLKAGDRVNVKVIGIKDGKLSLSIKALSEEKEEETEELHVELPKSEEIGTNLGDLFKNIKL</sequence>
<dbReference type="SUPFAM" id="SSF50249">
    <property type="entry name" value="Nucleic acid-binding proteins"/>
    <property type="match status" value="2"/>
</dbReference>
<dbReference type="PRINTS" id="PR00681">
    <property type="entry name" value="RIBOSOMALS1"/>
</dbReference>
<dbReference type="RefSeq" id="WP_281872915.1">
    <property type="nucleotide sequence ID" value="NZ_BSBO01000019.1"/>
</dbReference>
<evidence type="ECO:0000313" key="3">
    <source>
        <dbReference type="EMBL" id="GLG04778.1"/>
    </source>
</evidence>
<dbReference type="GO" id="GO:0003676">
    <property type="term" value="F:nucleic acid binding"/>
    <property type="evidence" value="ECO:0007669"/>
    <property type="project" value="InterPro"/>
</dbReference>
<dbReference type="Gene3D" id="2.40.50.140">
    <property type="entry name" value="Nucleic acid-binding proteins"/>
    <property type="match status" value="2"/>
</dbReference>
<dbReference type="InterPro" id="IPR003029">
    <property type="entry name" value="S1_domain"/>
</dbReference>
<evidence type="ECO:0000313" key="4">
    <source>
        <dbReference type="Proteomes" id="UP001145145"/>
    </source>
</evidence>
<dbReference type="AlphaFoldDB" id="A0A9W6FCQ8"/>
<evidence type="ECO:0000256" key="1">
    <source>
        <dbReference type="ARBA" id="ARBA00025604"/>
    </source>
</evidence>
<feature type="domain" description="S1 motif" evidence="2">
    <location>
        <begin position="42"/>
        <end position="108"/>
    </location>
</feature>
<protein>
    <recommendedName>
        <fullName evidence="2">S1 motif domain-containing protein</fullName>
    </recommendedName>
</protein>
<accession>A0A9W6FCQ8</accession>
<dbReference type="FunFam" id="2.40.50.140:FF:000103">
    <property type="entry name" value="protein RRP5 homolog"/>
    <property type="match status" value="1"/>
</dbReference>
<keyword evidence="4" id="KW-1185">Reference proteome</keyword>
<dbReference type="InterPro" id="IPR052757">
    <property type="entry name" value="Ribosomal_protein_S1"/>
</dbReference>
<dbReference type="CDD" id="cd04465">
    <property type="entry name" value="S1_RPS1_repeat_ec2_hs2"/>
    <property type="match status" value="1"/>
</dbReference>
<dbReference type="SMART" id="SM00316">
    <property type="entry name" value="S1"/>
    <property type="match status" value="2"/>
</dbReference>
<dbReference type="PROSITE" id="PS50126">
    <property type="entry name" value="S1"/>
    <property type="match status" value="2"/>
</dbReference>
<comment type="caution">
    <text evidence="3">The sequence shown here is derived from an EMBL/GenBank/DDBJ whole genome shotgun (WGS) entry which is preliminary data.</text>
</comment>
<organism evidence="3 4">
    <name type="scientific">Sellimonas catena</name>
    <dbReference type="NCBI Taxonomy" id="2994035"/>
    <lineage>
        <taxon>Bacteria</taxon>
        <taxon>Bacillati</taxon>
        <taxon>Bacillota</taxon>
        <taxon>Clostridia</taxon>
        <taxon>Lachnospirales</taxon>
        <taxon>Lachnospiraceae</taxon>
        <taxon>Sellimonas</taxon>
    </lineage>
</organism>
<dbReference type="InterPro" id="IPR035104">
    <property type="entry name" value="Ribosomal_protein_S1-like"/>
</dbReference>